<feature type="signal peptide" evidence="2">
    <location>
        <begin position="1"/>
        <end position="25"/>
    </location>
</feature>
<evidence type="ECO:0000256" key="1">
    <source>
        <dbReference type="SAM" id="MobiDB-lite"/>
    </source>
</evidence>
<feature type="chain" id="PRO_5032509013" description="Secreted protein" evidence="2">
    <location>
        <begin position="26"/>
        <end position="343"/>
    </location>
</feature>
<feature type="compositionally biased region" description="Basic and acidic residues" evidence="1">
    <location>
        <begin position="249"/>
        <end position="261"/>
    </location>
</feature>
<keyword evidence="2" id="KW-0732">Signal</keyword>
<evidence type="ECO:0000313" key="3">
    <source>
        <dbReference type="EMBL" id="CAF4872618.1"/>
    </source>
</evidence>
<organism evidence="3 4">
    <name type="scientific">Pieris macdunnoughi</name>
    <dbReference type="NCBI Taxonomy" id="345717"/>
    <lineage>
        <taxon>Eukaryota</taxon>
        <taxon>Metazoa</taxon>
        <taxon>Ecdysozoa</taxon>
        <taxon>Arthropoda</taxon>
        <taxon>Hexapoda</taxon>
        <taxon>Insecta</taxon>
        <taxon>Pterygota</taxon>
        <taxon>Neoptera</taxon>
        <taxon>Endopterygota</taxon>
        <taxon>Lepidoptera</taxon>
        <taxon>Glossata</taxon>
        <taxon>Ditrysia</taxon>
        <taxon>Papilionoidea</taxon>
        <taxon>Pieridae</taxon>
        <taxon>Pierinae</taxon>
        <taxon>Pieris</taxon>
    </lineage>
</organism>
<accession>A0A821T9G5</accession>
<dbReference type="Proteomes" id="UP000663880">
    <property type="component" value="Unassembled WGS sequence"/>
</dbReference>
<name>A0A821T9G5_9NEOP</name>
<feature type="region of interest" description="Disordered" evidence="1">
    <location>
        <begin position="229"/>
        <end position="273"/>
    </location>
</feature>
<comment type="caution">
    <text evidence="3">The sequence shown here is derived from an EMBL/GenBank/DDBJ whole genome shotgun (WGS) entry which is preliminary data.</text>
</comment>
<evidence type="ECO:0000256" key="2">
    <source>
        <dbReference type="SAM" id="SignalP"/>
    </source>
</evidence>
<evidence type="ECO:0000313" key="4">
    <source>
        <dbReference type="Proteomes" id="UP000663880"/>
    </source>
</evidence>
<reference evidence="3" key="1">
    <citation type="submission" date="2021-02" db="EMBL/GenBank/DDBJ databases">
        <authorList>
            <person name="Steward A R."/>
        </authorList>
    </citation>
    <scope>NUCLEOTIDE SEQUENCE</scope>
</reference>
<dbReference type="AlphaFoldDB" id="A0A821T9G5"/>
<dbReference type="EMBL" id="CAJOBZ010000023">
    <property type="protein sequence ID" value="CAF4872618.1"/>
    <property type="molecule type" value="Genomic_DNA"/>
</dbReference>
<gene>
    <name evidence="3" type="ORF">PMACD_LOCUS8903</name>
</gene>
<keyword evidence="4" id="KW-1185">Reference proteome</keyword>
<sequence length="343" mass="38363">MTNTLMTLVSLQLCVLILQLPQEHTNHILVTMASKMPFSRRRDHQCIQGRCTVRRGRICMYFVPCWLKRTANVVRSWCVPEASNLEKRASADVHPVRVAGAVPEDVFFEHIRRSPGSHCYDEYPDEVGESSAACTDPSASSRAHEPHIRDFGEQDAVLLKKRSPVHPRTVLGQERPYKYVSEIIVGGFDPHPPSIKERPQCATGSIAARTLTRKVVGVDAAYFPDCDDEYPDDVGEPSAACTDPSASSRTHEPHIGDHGEQDAVLPKKSPVHPRTVLGQERPYKYCVPCWLKRTANVVRSWCVPEASNLEKRASADVHPVRVAGAVPEDVFFEHIRRSPGSRY</sequence>
<proteinExistence type="predicted"/>
<protein>
    <recommendedName>
        <fullName evidence="5">Secreted protein</fullName>
    </recommendedName>
</protein>
<evidence type="ECO:0008006" key="5">
    <source>
        <dbReference type="Google" id="ProtNLM"/>
    </source>
</evidence>